<feature type="compositionally biased region" description="Basic and acidic residues" evidence="1">
    <location>
        <begin position="169"/>
        <end position="199"/>
    </location>
</feature>
<gene>
    <name evidence="2" type="ORF">IscW_ISCW007643</name>
</gene>
<dbReference type="VEuPathDB" id="VectorBase:ISCW007643"/>
<evidence type="ECO:0000256" key="1">
    <source>
        <dbReference type="SAM" id="MobiDB-lite"/>
    </source>
</evidence>
<dbReference type="InParanoid" id="B7PSM3"/>
<feature type="compositionally biased region" description="Low complexity" evidence="1">
    <location>
        <begin position="140"/>
        <end position="157"/>
    </location>
</feature>
<accession>B7PSM3</accession>
<dbReference type="PaxDb" id="6945-B7PSM3"/>
<evidence type="ECO:0000313" key="2">
    <source>
        <dbReference type="EMBL" id="EEC09595.1"/>
    </source>
</evidence>
<sequence length="199" mass="20753">MLVAKGSSPPPSRTVPNAICGPKSAAEAYFPISRRGAAFVEPQRIPWSAATPKTPPPSAATPARATDPAVLAAEASAIFSASRVISCPFLFPVLPSLSYAALELYLAPLRTGIGGASAFSTRPPSAAAQRPSRAPEPRADAAVVGGPRVAPAAAGSRRGPGRRPMRNRAGYDVRDGPRDVNEDARRGEALGEPRARRRR</sequence>
<feature type="compositionally biased region" description="Low complexity" evidence="1">
    <location>
        <begin position="122"/>
        <end position="132"/>
    </location>
</feature>
<dbReference type="AlphaFoldDB" id="B7PSM3"/>
<evidence type="ECO:0000313" key="3">
    <source>
        <dbReference type="EnsemblMetazoa" id="ISCW007643-PA"/>
    </source>
</evidence>
<reference evidence="3" key="2">
    <citation type="submission" date="2020-05" db="UniProtKB">
        <authorList>
            <consortium name="EnsemblMetazoa"/>
        </authorList>
    </citation>
    <scope>IDENTIFICATION</scope>
    <source>
        <strain evidence="3">wikel</strain>
    </source>
</reference>
<keyword evidence="4" id="KW-1185">Reference proteome</keyword>
<evidence type="ECO:0000313" key="4">
    <source>
        <dbReference type="Proteomes" id="UP000001555"/>
    </source>
</evidence>
<reference evidence="2 4" key="1">
    <citation type="submission" date="2008-03" db="EMBL/GenBank/DDBJ databases">
        <title>Annotation of Ixodes scapularis.</title>
        <authorList>
            <consortium name="Ixodes scapularis Genome Project Consortium"/>
            <person name="Caler E."/>
            <person name="Hannick L.I."/>
            <person name="Bidwell S."/>
            <person name="Joardar V."/>
            <person name="Thiagarajan M."/>
            <person name="Amedeo P."/>
            <person name="Galinsky K.J."/>
            <person name="Schobel S."/>
            <person name="Inman J."/>
            <person name="Hostetler J."/>
            <person name="Miller J."/>
            <person name="Hammond M."/>
            <person name="Megy K."/>
            <person name="Lawson D."/>
            <person name="Kodira C."/>
            <person name="Sutton G."/>
            <person name="Meyer J."/>
            <person name="Hill C.A."/>
            <person name="Birren B."/>
            <person name="Nene V."/>
            <person name="Collins F."/>
            <person name="Alarcon-Chaidez F."/>
            <person name="Wikel S."/>
            <person name="Strausberg R."/>
        </authorList>
    </citation>
    <scope>NUCLEOTIDE SEQUENCE [LARGE SCALE GENOMIC DNA]</scope>
    <source>
        <strain evidence="4">Wikel</strain>
        <strain evidence="2">Wikel colony</strain>
    </source>
</reference>
<dbReference type="EnsemblMetazoa" id="ISCW007643-RA">
    <property type="protein sequence ID" value="ISCW007643-PA"/>
    <property type="gene ID" value="ISCW007643"/>
</dbReference>
<protein>
    <submittedName>
        <fullName evidence="2 3">Uncharacterized protein</fullName>
    </submittedName>
</protein>
<dbReference type="EMBL" id="ABJB010945477">
    <property type="status" value="NOT_ANNOTATED_CDS"/>
    <property type="molecule type" value="Genomic_DNA"/>
</dbReference>
<dbReference type="HOGENOM" id="CLU_1373606_0_0_1"/>
<dbReference type="EMBL" id="DS779397">
    <property type="protein sequence ID" value="EEC09595.1"/>
    <property type="molecule type" value="Genomic_DNA"/>
</dbReference>
<organism>
    <name type="scientific">Ixodes scapularis</name>
    <name type="common">Black-legged tick</name>
    <name type="synonym">Deer tick</name>
    <dbReference type="NCBI Taxonomy" id="6945"/>
    <lineage>
        <taxon>Eukaryota</taxon>
        <taxon>Metazoa</taxon>
        <taxon>Ecdysozoa</taxon>
        <taxon>Arthropoda</taxon>
        <taxon>Chelicerata</taxon>
        <taxon>Arachnida</taxon>
        <taxon>Acari</taxon>
        <taxon>Parasitiformes</taxon>
        <taxon>Ixodida</taxon>
        <taxon>Ixodoidea</taxon>
        <taxon>Ixodidae</taxon>
        <taxon>Ixodinae</taxon>
        <taxon>Ixodes</taxon>
    </lineage>
</organism>
<proteinExistence type="predicted"/>
<feature type="region of interest" description="Disordered" evidence="1">
    <location>
        <begin position="119"/>
        <end position="199"/>
    </location>
</feature>
<name>B7PSM3_IXOSC</name>
<dbReference type="VEuPathDB" id="VectorBase:ISCI007643"/>
<dbReference type="Proteomes" id="UP000001555">
    <property type="component" value="Unassembled WGS sequence"/>
</dbReference>